<organism evidence="6 7">
    <name type="scientific">Rhodosorus marinus</name>
    <dbReference type="NCBI Taxonomy" id="101924"/>
    <lineage>
        <taxon>Eukaryota</taxon>
        <taxon>Rhodophyta</taxon>
        <taxon>Stylonematophyceae</taxon>
        <taxon>Stylonematales</taxon>
        <taxon>Stylonemataceae</taxon>
        <taxon>Rhodosorus</taxon>
    </lineage>
</organism>
<dbReference type="PANTHER" id="PTHR13780:SF35">
    <property type="entry name" value="LD22662P"/>
    <property type="match status" value="1"/>
</dbReference>
<dbReference type="Proteomes" id="UP001157974">
    <property type="component" value="Unassembled WGS sequence"/>
</dbReference>
<keyword evidence="3 4" id="KW-0129">CBS domain</keyword>
<keyword evidence="7" id="KW-1185">Reference proteome</keyword>
<feature type="domain" description="CBS" evidence="5">
    <location>
        <begin position="67"/>
        <end position="125"/>
    </location>
</feature>
<evidence type="ECO:0000313" key="7">
    <source>
        <dbReference type="Proteomes" id="UP001157974"/>
    </source>
</evidence>
<evidence type="ECO:0000256" key="2">
    <source>
        <dbReference type="ARBA" id="ARBA00022737"/>
    </source>
</evidence>
<evidence type="ECO:0000256" key="1">
    <source>
        <dbReference type="ARBA" id="ARBA00006750"/>
    </source>
</evidence>
<gene>
    <name evidence="6" type="ORF">NDN08_005092</name>
</gene>
<dbReference type="Pfam" id="PF00571">
    <property type="entry name" value="CBS"/>
    <property type="match status" value="4"/>
</dbReference>
<evidence type="ECO:0000259" key="5">
    <source>
        <dbReference type="PROSITE" id="PS51371"/>
    </source>
</evidence>
<dbReference type="AlphaFoldDB" id="A0AAV8V389"/>
<dbReference type="SMART" id="SM00116">
    <property type="entry name" value="CBS"/>
    <property type="match status" value="4"/>
</dbReference>
<reference evidence="6 7" key="1">
    <citation type="journal article" date="2023" name="Nat. Commun.">
        <title>Origin of minicircular mitochondrial genomes in red algae.</title>
        <authorList>
            <person name="Lee Y."/>
            <person name="Cho C.H."/>
            <person name="Lee Y.M."/>
            <person name="Park S.I."/>
            <person name="Yang J.H."/>
            <person name="West J.A."/>
            <person name="Bhattacharya D."/>
            <person name="Yoon H.S."/>
        </authorList>
    </citation>
    <scope>NUCLEOTIDE SEQUENCE [LARGE SCALE GENOMIC DNA]</scope>
    <source>
        <strain evidence="6 7">CCMP1338</strain>
        <tissue evidence="6">Whole cell</tissue>
    </source>
</reference>
<feature type="domain" description="CBS" evidence="5">
    <location>
        <begin position="304"/>
        <end position="355"/>
    </location>
</feature>
<dbReference type="InterPro" id="IPR046342">
    <property type="entry name" value="CBS_dom_sf"/>
</dbReference>
<dbReference type="Gene3D" id="3.10.580.10">
    <property type="entry name" value="CBS-domain"/>
    <property type="match status" value="2"/>
</dbReference>
<dbReference type="InterPro" id="IPR000644">
    <property type="entry name" value="CBS_dom"/>
</dbReference>
<comment type="caution">
    <text evidence="6">The sequence shown here is derived from an EMBL/GenBank/DDBJ whole genome shotgun (WGS) entry which is preliminary data.</text>
</comment>
<dbReference type="InterPro" id="IPR050511">
    <property type="entry name" value="AMPK_gamma/SDS23_families"/>
</dbReference>
<comment type="similarity">
    <text evidence="1">Belongs to the 5'-AMP-activated protein kinase gamma subunit family.</text>
</comment>
<feature type="domain" description="CBS" evidence="5">
    <location>
        <begin position="230"/>
        <end position="288"/>
    </location>
</feature>
<dbReference type="PROSITE" id="PS51371">
    <property type="entry name" value="CBS"/>
    <property type="match status" value="3"/>
</dbReference>
<sequence>MIGDDFRDIEAEYIRRRDASDDEGQGDLIPSEVAETPGIEHPMNTFRGREEVIKVLRECTTEQLTYLNTLVIVLDSRLTLDLAFKTLLENRIRCAPVFDYKCSKYVGVLSISDLVDSLTYLRNALAAGSNVKGLHCLTIMSWREFTQRNIEDSWTAYINADASLQETCHTLQDKRLHILPVLDRNSNQVVDILTHSRIFRFVYTRLQALQGRHREWLEQLLDMTAFELGIGTYSNILTFNYSSSVASAVNAFFEKKISYLPIVDENGGLVDLYNRSEILQYYFESLDLAMNITVHDAIHAHRKTRPHLPVCKKTSSLKEVFDIFRETRLHRVFFVDEMKRIVGVISLRDVFHAFL</sequence>
<evidence type="ECO:0000256" key="4">
    <source>
        <dbReference type="PROSITE-ProRule" id="PRU00703"/>
    </source>
</evidence>
<dbReference type="PANTHER" id="PTHR13780">
    <property type="entry name" value="AMP-ACTIVATED PROTEIN KINASE, GAMMA REGULATORY SUBUNIT"/>
    <property type="match status" value="1"/>
</dbReference>
<accession>A0AAV8V389</accession>
<dbReference type="EMBL" id="JAMWBK010000001">
    <property type="protein sequence ID" value="KAJ8908383.1"/>
    <property type="molecule type" value="Genomic_DNA"/>
</dbReference>
<dbReference type="SUPFAM" id="SSF54631">
    <property type="entry name" value="CBS-domain pair"/>
    <property type="match status" value="2"/>
</dbReference>
<name>A0AAV8V389_9RHOD</name>
<proteinExistence type="inferred from homology"/>
<evidence type="ECO:0000256" key="3">
    <source>
        <dbReference type="ARBA" id="ARBA00023122"/>
    </source>
</evidence>
<keyword evidence="2" id="KW-0677">Repeat</keyword>
<evidence type="ECO:0000313" key="6">
    <source>
        <dbReference type="EMBL" id="KAJ8908383.1"/>
    </source>
</evidence>
<protein>
    <recommendedName>
        <fullName evidence="5">CBS domain-containing protein</fullName>
    </recommendedName>
</protein>